<evidence type="ECO:0000256" key="2">
    <source>
        <dbReference type="ARBA" id="ARBA00023315"/>
    </source>
</evidence>
<sequence length="176" mass="20479">MIEIKTAEPNQLDSIVALYKSCGQDMLQKGFDNWGADYPPVESVQKDIEDKQLYCLIEGNKLLAVIVLDEKQPDQYKTVNWQFQASKILVVHRLAVAITERKKGYARQLMQFAEDYACQYNYPLIRLDAYSINHSLLKFYERLGYQSAKEAIYLGANIKHPFICFEKRLSDNRNRT</sequence>
<dbReference type="PANTHER" id="PTHR43420">
    <property type="entry name" value="ACETYLTRANSFERASE"/>
    <property type="match status" value="1"/>
</dbReference>
<dbReference type="EMBL" id="AP026867">
    <property type="protein sequence ID" value="BDS12569.1"/>
    <property type="molecule type" value="Genomic_DNA"/>
</dbReference>
<evidence type="ECO:0000256" key="1">
    <source>
        <dbReference type="ARBA" id="ARBA00022679"/>
    </source>
</evidence>
<dbReference type="Proteomes" id="UP001060919">
    <property type="component" value="Chromosome"/>
</dbReference>
<dbReference type="CDD" id="cd04301">
    <property type="entry name" value="NAT_SF"/>
    <property type="match status" value="1"/>
</dbReference>
<keyword evidence="1" id="KW-0808">Transferase</keyword>
<dbReference type="PANTHER" id="PTHR43420:SF47">
    <property type="entry name" value="N-ACETYLTRANSFERASE DOMAIN-CONTAINING PROTEIN"/>
    <property type="match status" value="1"/>
</dbReference>
<dbReference type="InterPro" id="IPR050680">
    <property type="entry name" value="YpeA/RimI_acetyltransf"/>
</dbReference>
<feature type="domain" description="N-acetyltransferase" evidence="3">
    <location>
        <begin position="2"/>
        <end position="170"/>
    </location>
</feature>
<dbReference type="AlphaFoldDB" id="A0A915YG74"/>
<dbReference type="KEGG" id="aup:AsAng_0032920"/>
<keyword evidence="5" id="KW-1185">Reference proteome</keyword>
<gene>
    <name evidence="4" type="ORF">AsAng_0032920</name>
</gene>
<keyword evidence="2" id="KW-0012">Acyltransferase</keyword>
<evidence type="ECO:0000313" key="4">
    <source>
        <dbReference type="EMBL" id="BDS12569.1"/>
    </source>
</evidence>
<dbReference type="Gene3D" id="3.40.630.30">
    <property type="match status" value="1"/>
</dbReference>
<dbReference type="Pfam" id="PF00583">
    <property type="entry name" value="Acetyltransf_1"/>
    <property type="match status" value="1"/>
</dbReference>
<dbReference type="SUPFAM" id="SSF55729">
    <property type="entry name" value="Acyl-CoA N-acyltransferases (Nat)"/>
    <property type="match status" value="1"/>
</dbReference>
<organism evidence="4 5">
    <name type="scientific">Aureispira anguillae</name>
    <dbReference type="NCBI Taxonomy" id="2864201"/>
    <lineage>
        <taxon>Bacteria</taxon>
        <taxon>Pseudomonadati</taxon>
        <taxon>Bacteroidota</taxon>
        <taxon>Saprospiria</taxon>
        <taxon>Saprospirales</taxon>
        <taxon>Saprospiraceae</taxon>
        <taxon>Aureispira</taxon>
    </lineage>
</organism>
<evidence type="ECO:0000259" key="3">
    <source>
        <dbReference type="PROSITE" id="PS51186"/>
    </source>
</evidence>
<protein>
    <submittedName>
        <fullName evidence="4">GNAT family N-acetyltransferase</fullName>
    </submittedName>
</protein>
<reference evidence="4" key="1">
    <citation type="submission" date="2022-09" db="EMBL/GenBank/DDBJ databases">
        <title>Aureispira anguillicida sp. nov., isolated from Leptocephalus of Japanese eel Anguilla japonica.</title>
        <authorList>
            <person name="Yuasa K."/>
            <person name="Mekata T."/>
            <person name="Ikunari K."/>
        </authorList>
    </citation>
    <scope>NUCLEOTIDE SEQUENCE</scope>
    <source>
        <strain evidence="4">EL160426</strain>
    </source>
</reference>
<dbReference type="GO" id="GO:0016747">
    <property type="term" value="F:acyltransferase activity, transferring groups other than amino-acyl groups"/>
    <property type="evidence" value="ECO:0007669"/>
    <property type="project" value="InterPro"/>
</dbReference>
<dbReference type="InterPro" id="IPR000182">
    <property type="entry name" value="GNAT_dom"/>
</dbReference>
<proteinExistence type="predicted"/>
<dbReference type="PROSITE" id="PS51186">
    <property type="entry name" value="GNAT"/>
    <property type="match status" value="1"/>
</dbReference>
<evidence type="ECO:0000313" key="5">
    <source>
        <dbReference type="Proteomes" id="UP001060919"/>
    </source>
</evidence>
<accession>A0A915YG74</accession>
<dbReference type="RefSeq" id="WP_264787932.1">
    <property type="nucleotide sequence ID" value="NZ_AP026867.1"/>
</dbReference>
<name>A0A915YG74_9BACT</name>
<dbReference type="InterPro" id="IPR016181">
    <property type="entry name" value="Acyl_CoA_acyltransferase"/>
</dbReference>